<sequence>MGIPDPEPDVFQGLRAAVTPPAAVAGFSGQKHVVPEAPQVASVSQRPEEPPAPPAEAEGKGGHLEFLSELAKQLGVTDVVEAHLVPVVGQWTEMRAEAERWRAAAASAGEISTGLAEPLGKIDAGWEGENADAFVAYMGKINSASEAAQEAMKTMADALDDTADAIERIASTMIDVVLDAAEVASEAAMLPVGGTERARSHLIDVQQSTQALHDSVRDVLEEFARLCDGVEGKDAEERSVAMENQFPGEKFALKDGSAEPAAAAAAPAGTTEKTDASAPAEKAAAGSSGGGSEGSASGGGGAGAVGTDTAVPSPPQPGNQTAAGAPPAAEPVAANPGAAAASRGAAGTTGSPMMGGMMPMGMGGMAGGGQSGNQEHRVKTRVNTDPVDLFGKPEQVAPPVLGEDPVRKSPDKGA</sequence>
<evidence type="ECO:0000313" key="2">
    <source>
        <dbReference type="EMBL" id="AXB46851.1"/>
    </source>
</evidence>
<reference evidence="2 3" key="1">
    <citation type="submission" date="2016-04" db="EMBL/GenBank/DDBJ databases">
        <title>Complete genome sequence and analysis of deep-sea sediment isolate, Amycolatopsis sp. WP1.</title>
        <authorList>
            <person name="Wang H."/>
            <person name="Chen S."/>
            <person name="Wu Q."/>
        </authorList>
    </citation>
    <scope>NUCLEOTIDE SEQUENCE [LARGE SCALE GENOMIC DNA]</scope>
    <source>
        <strain evidence="2 3">WP1</strain>
    </source>
</reference>
<evidence type="ECO:0000256" key="1">
    <source>
        <dbReference type="SAM" id="MobiDB-lite"/>
    </source>
</evidence>
<keyword evidence="3" id="KW-1185">Reference proteome</keyword>
<dbReference type="InterPro" id="IPR010310">
    <property type="entry name" value="T7SS_ESAT-6-like"/>
</dbReference>
<protein>
    <recommendedName>
        <fullName evidence="4">WXG100 family type VII secretion target</fullName>
    </recommendedName>
</protein>
<accession>A0A344LFM7</accession>
<dbReference type="EMBL" id="CP015163">
    <property type="protein sequence ID" value="AXB46851.1"/>
    <property type="molecule type" value="Genomic_DNA"/>
</dbReference>
<dbReference type="SUPFAM" id="SSF140453">
    <property type="entry name" value="EsxAB dimer-like"/>
    <property type="match status" value="1"/>
</dbReference>
<dbReference type="KEGG" id="aab:A4R43_34035"/>
<dbReference type="InterPro" id="IPR036689">
    <property type="entry name" value="ESAT-6-like_sf"/>
</dbReference>
<dbReference type="Gene3D" id="1.10.287.1060">
    <property type="entry name" value="ESAT-6-like"/>
    <property type="match status" value="1"/>
</dbReference>
<name>A0A344LFM7_9PSEU</name>
<feature type="compositionally biased region" description="Basic and acidic residues" evidence="1">
    <location>
        <begin position="404"/>
        <end position="414"/>
    </location>
</feature>
<feature type="compositionally biased region" description="Low complexity" evidence="1">
    <location>
        <begin position="258"/>
        <end position="268"/>
    </location>
</feature>
<feature type="compositionally biased region" description="Low complexity" evidence="1">
    <location>
        <begin position="276"/>
        <end position="286"/>
    </location>
</feature>
<proteinExistence type="predicted"/>
<feature type="region of interest" description="Disordered" evidence="1">
    <location>
        <begin position="255"/>
        <end position="414"/>
    </location>
</feature>
<dbReference type="Proteomes" id="UP000250434">
    <property type="component" value="Chromosome"/>
</dbReference>
<feature type="compositionally biased region" description="Gly residues" evidence="1">
    <location>
        <begin position="287"/>
        <end position="304"/>
    </location>
</feature>
<dbReference type="Pfam" id="PF06013">
    <property type="entry name" value="WXG100"/>
    <property type="match status" value="1"/>
</dbReference>
<feature type="compositionally biased region" description="Gly residues" evidence="1">
    <location>
        <begin position="361"/>
        <end position="371"/>
    </location>
</feature>
<evidence type="ECO:0008006" key="4">
    <source>
        <dbReference type="Google" id="ProtNLM"/>
    </source>
</evidence>
<dbReference type="OrthoDB" id="3683464at2"/>
<feature type="region of interest" description="Disordered" evidence="1">
    <location>
        <begin position="36"/>
        <end position="60"/>
    </location>
</feature>
<dbReference type="RefSeq" id="WP_113695914.1">
    <property type="nucleotide sequence ID" value="NZ_CP015163.1"/>
</dbReference>
<feature type="compositionally biased region" description="Low complexity" evidence="1">
    <location>
        <begin position="318"/>
        <end position="360"/>
    </location>
</feature>
<organism evidence="2 3">
    <name type="scientific">Amycolatopsis albispora</name>
    <dbReference type="NCBI Taxonomy" id="1804986"/>
    <lineage>
        <taxon>Bacteria</taxon>
        <taxon>Bacillati</taxon>
        <taxon>Actinomycetota</taxon>
        <taxon>Actinomycetes</taxon>
        <taxon>Pseudonocardiales</taxon>
        <taxon>Pseudonocardiaceae</taxon>
        <taxon>Amycolatopsis</taxon>
    </lineage>
</organism>
<evidence type="ECO:0000313" key="3">
    <source>
        <dbReference type="Proteomes" id="UP000250434"/>
    </source>
</evidence>
<gene>
    <name evidence="2" type="ORF">A4R43_34035</name>
</gene>
<dbReference type="AlphaFoldDB" id="A0A344LFM7"/>